<organism evidence="5 6">
    <name type="scientific">Stylophora pistillata</name>
    <name type="common">Smooth cauliflower coral</name>
    <dbReference type="NCBI Taxonomy" id="50429"/>
    <lineage>
        <taxon>Eukaryota</taxon>
        <taxon>Metazoa</taxon>
        <taxon>Cnidaria</taxon>
        <taxon>Anthozoa</taxon>
        <taxon>Hexacorallia</taxon>
        <taxon>Scleractinia</taxon>
        <taxon>Astrocoeniina</taxon>
        <taxon>Pocilloporidae</taxon>
        <taxon>Stylophora</taxon>
    </lineage>
</organism>
<evidence type="ECO:0000256" key="3">
    <source>
        <dbReference type="SAM" id="MobiDB-lite"/>
    </source>
</evidence>
<dbReference type="GO" id="GO:0046872">
    <property type="term" value="F:metal ion binding"/>
    <property type="evidence" value="ECO:0007669"/>
    <property type="project" value="UniProtKB-KW"/>
</dbReference>
<feature type="region of interest" description="Disordered" evidence="3">
    <location>
        <begin position="1"/>
        <end position="36"/>
    </location>
</feature>
<sequence>MSVRTGKVVNPRAREHEGAIPKTKQRQPPESTVKPDVREEISIGEPIGSQPDFDLLSSLWGDFGGECPKSNLHPLGSSESAVHNAAGGDVQNESHVTGFFSGECDPHSQMTSLSTTPEHTPVVDASTDVPVVGKTEHRCVSLTSLSARPTTIGAPVGVVIIHCNNRLNQNDPVEVDFVPEKGEETSRPVEHCDATENNGCMEELLQELESSMKDNLFLTRESRLQCTHLQAAKDCLQVENEELMSCLEEQKVLNRILEENHLMRLFLATKSRSEARRVADVASGGSSAAVEEANASDKYSVRAILNCAEEFETDVNEQPGPFPQESEEDIIQIIMDQNWKNPLIPCWKYNHVEATLGDMSEAELKAEFRFGSCEINLLYEALRIPESFTSTNRTVATGLEGLFMFSKCFAYPCHLGDMIPWFGRSIPELSLILSEVISQKVLDNCWGFVDGMVRPTCHPGEHQKVMYNAHKRVHGLKLQPVVAPNGLKANFFGPVEGKRHDSRMLHTSGLLFRLQQHSHDEARQPLCIYGDQAYPLESIFKHLVGMPTSWQIKRCLIPQ</sequence>
<evidence type="ECO:0000313" key="6">
    <source>
        <dbReference type="Proteomes" id="UP000225706"/>
    </source>
</evidence>
<protein>
    <recommendedName>
        <fullName evidence="4">DDE Tnp4 domain-containing protein</fullName>
    </recommendedName>
</protein>
<name>A0A2B4RLL9_STYPI</name>
<dbReference type="InterPro" id="IPR027806">
    <property type="entry name" value="HARBI1_dom"/>
</dbReference>
<dbReference type="AlphaFoldDB" id="A0A2B4RLL9"/>
<dbReference type="PANTHER" id="PTHR34615">
    <property type="entry name" value="PX DOMAIN-CONTAINING PROTEIN"/>
    <property type="match status" value="1"/>
</dbReference>
<feature type="domain" description="DDE Tnp4" evidence="4">
    <location>
        <begin position="449"/>
        <end position="539"/>
    </location>
</feature>
<gene>
    <name evidence="5" type="ORF">AWC38_SpisGene17582</name>
</gene>
<keyword evidence="2" id="KW-0479">Metal-binding</keyword>
<evidence type="ECO:0000259" key="4">
    <source>
        <dbReference type="Pfam" id="PF13359"/>
    </source>
</evidence>
<dbReference type="Pfam" id="PF13359">
    <property type="entry name" value="DDE_Tnp_4"/>
    <property type="match status" value="1"/>
</dbReference>
<evidence type="ECO:0000256" key="2">
    <source>
        <dbReference type="ARBA" id="ARBA00022723"/>
    </source>
</evidence>
<accession>A0A2B4RLL9</accession>
<keyword evidence="6" id="KW-1185">Reference proteome</keyword>
<dbReference type="Proteomes" id="UP000225706">
    <property type="component" value="Unassembled WGS sequence"/>
</dbReference>
<comment type="cofactor">
    <cofactor evidence="1">
        <name>a divalent metal cation</name>
        <dbReference type="ChEBI" id="CHEBI:60240"/>
    </cofactor>
</comment>
<reference evidence="6" key="1">
    <citation type="journal article" date="2017" name="bioRxiv">
        <title>Comparative analysis of the genomes of Stylophora pistillata and Acropora digitifera provides evidence for extensive differences between species of corals.</title>
        <authorList>
            <person name="Voolstra C.R."/>
            <person name="Li Y."/>
            <person name="Liew Y.J."/>
            <person name="Baumgarten S."/>
            <person name="Zoccola D."/>
            <person name="Flot J.-F."/>
            <person name="Tambutte S."/>
            <person name="Allemand D."/>
            <person name="Aranda M."/>
        </authorList>
    </citation>
    <scope>NUCLEOTIDE SEQUENCE [LARGE SCALE GENOMIC DNA]</scope>
</reference>
<evidence type="ECO:0000313" key="5">
    <source>
        <dbReference type="EMBL" id="PFX18066.1"/>
    </source>
</evidence>
<dbReference type="PANTHER" id="PTHR34615:SF1">
    <property type="entry name" value="PX DOMAIN-CONTAINING PROTEIN"/>
    <property type="match status" value="1"/>
</dbReference>
<evidence type="ECO:0000256" key="1">
    <source>
        <dbReference type="ARBA" id="ARBA00001968"/>
    </source>
</evidence>
<comment type="caution">
    <text evidence="5">The sequence shown here is derived from an EMBL/GenBank/DDBJ whole genome shotgun (WGS) entry which is preliminary data.</text>
</comment>
<dbReference type="EMBL" id="LSMT01000432">
    <property type="protein sequence ID" value="PFX18066.1"/>
    <property type="molecule type" value="Genomic_DNA"/>
</dbReference>
<proteinExistence type="predicted"/>